<dbReference type="AlphaFoldDB" id="A0A182T661"/>
<protein>
    <submittedName>
        <fullName evidence="2">Uncharacterized protein</fullName>
    </submittedName>
</protein>
<keyword evidence="1" id="KW-0812">Transmembrane</keyword>
<evidence type="ECO:0000256" key="1">
    <source>
        <dbReference type="SAM" id="Phobius"/>
    </source>
</evidence>
<proteinExistence type="predicted"/>
<evidence type="ECO:0000313" key="2">
    <source>
        <dbReference type="EnsemblMetazoa" id="AMAM020421-PA"/>
    </source>
</evidence>
<keyword evidence="1" id="KW-1133">Transmembrane helix</keyword>
<accession>A0A182T661</accession>
<dbReference type="Proteomes" id="UP000075901">
    <property type="component" value="Unassembled WGS sequence"/>
</dbReference>
<organism evidence="2 3">
    <name type="scientific">Anopheles maculatus</name>
    <dbReference type="NCBI Taxonomy" id="74869"/>
    <lineage>
        <taxon>Eukaryota</taxon>
        <taxon>Metazoa</taxon>
        <taxon>Ecdysozoa</taxon>
        <taxon>Arthropoda</taxon>
        <taxon>Hexapoda</taxon>
        <taxon>Insecta</taxon>
        <taxon>Pterygota</taxon>
        <taxon>Neoptera</taxon>
        <taxon>Endopterygota</taxon>
        <taxon>Diptera</taxon>
        <taxon>Nematocera</taxon>
        <taxon>Culicoidea</taxon>
        <taxon>Culicidae</taxon>
        <taxon>Anophelinae</taxon>
        <taxon>Anopheles</taxon>
        <taxon>Anopheles maculatus group</taxon>
    </lineage>
</organism>
<dbReference type="VEuPathDB" id="VectorBase:AMAM020421"/>
<sequence length="162" mass="18033">YTYEVVVHEGHGINNSVPPLLTIPAKEPPAFIQPDQLKAITDQGVFTVGVRLKTDQGLYSDIVETESFTKYSLLSMMEPSTSSVGSSWKWIVPTVVVVILVAVLAYGVQRHRRLQSSFSRFANSHYDTRTGATRIGCTLDDDEHEHQEVPRSFSDDEPLVIA</sequence>
<name>A0A182T661_9DIPT</name>
<keyword evidence="3" id="KW-1185">Reference proteome</keyword>
<reference evidence="3" key="1">
    <citation type="submission" date="2013-09" db="EMBL/GenBank/DDBJ databases">
        <title>The Genome Sequence of Anopheles maculatus species B.</title>
        <authorList>
            <consortium name="The Broad Institute Genomics Platform"/>
            <person name="Neafsey D.E."/>
            <person name="Besansky N."/>
            <person name="Howell P."/>
            <person name="Walton C."/>
            <person name="Young S.K."/>
            <person name="Zeng Q."/>
            <person name="Gargeya S."/>
            <person name="Fitzgerald M."/>
            <person name="Haas B."/>
            <person name="Abouelleil A."/>
            <person name="Allen A.W."/>
            <person name="Alvarado L."/>
            <person name="Arachchi H.M."/>
            <person name="Berlin A.M."/>
            <person name="Chapman S.B."/>
            <person name="Gainer-Dewar J."/>
            <person name="Goldberg J."/>
            <person name="Griggs A."/>
            <person name="Gujja S."/>
            <person name="Hansen M."/>
            <person name="Howarth C."/>
            <person name="Imamovic A."/>
            <person name="Ireland A."/>
            <person name="Larimer J."/>
            <person name="McCowan C."/>
            <person name="Murphy C."/>
            <person name="Pearson M."/>
            <person name="Poon T.W."/>
            <person name="Priest M."/>
            <person name="Roberts A."/>
            <person name="Saif S."/>
            <person name="Shea T."/>
            <person name="Sisk P."/>
            <person name="Sykes S."/>
            <person name="Wortman J."/>
            <person name="Nusbaum C."/>
            <person name="Birren B."/>
        </authorList>
    </citation>
    <scope>NUCLEOTIDE SEQUENCE [LARGE SCALE GENOMIC DNA]</scope>
    <source>
        <strain evidence="3">maculatus3</strain>
    </source>
</reference>
<feature type="transmembrane region" description="Helical" evidence="1">
    <location>
        <begin position="90"/>
        <end position="108"/>
    </location>
</feature>
<reference evidence="2" key="2">
    <citation type="submission" date="2020-05" db="UniProtKB">
        <authorList>
            <consortium name="EnsemblMetazoa"/>
        </authorList>
    </citation>
    <scope>IDENTIFICATION</scope>
    <source>
        <strain evidence="2">maculatus3</strain>
    </source>
</reference>
<evidence type="ECO:0000313" key="3">
    <source>
        <dbReference type="Proteomes" id="UP000075901"/>
    </source>
</evidence>
<keyword evidence="1" id="KW-0472">Membrane</keyword>
<dbReference type="EnsemblMetazoa" id="AMAM020421-RA">
    <property type="protein sequence ID" value="AMAM020421-PA"/>
    <property type="gene ID" value="AMAM020421"/>
</dbReference>